<gene>
    <name evidence="1" type="ORF">LUCI_1047</name>
</gene>
<reference evidence="1 2" key="1">
    <citation type="submission" date="2018-06" db="EMBL/GenBank/DDBJ databases">
        <authorList>
            <person name="Strepis N."/>
        </authorList>
    </citation>
    <scope>NUCLEOTIDE SEQUENCE [LARGE SCALE GENOMIC DNA]</scope>
    <source>
        <strain evidence="1">LUCI</strain>
    </source>
</reference>
<dbReference type="EMBL" id="UPPP01000059">
    <property type="protein sequence ID" value="VBB05836.1"/>
    <property type="molecule type" value="Genomic_DNA"/>
</dbReference>
<protein>
    <submittedName>
        <fullName evidence="1">Uncharacterized protein</fullName>
    </submittedName>
</protein>
<organism evidence="1 2">
    <name type="scientific">Lucifera butyrica</name>
    <dbReference type="NCBI Taxonomy" id="1351585"/>
    <lineage>
        <taxon>Bacteria</taxon>
        <taxon>Bacillati</taxon>
        <taxon>Bacillota</taxon>
        <taxon>Negativicutes</taxon>
        <taxon>Veillonellales</taxon>
        <taxon>Veillonellaceae</taxon>
        <taxon>Lucifera</taxon>
    </lineage>
</organism>
<evidence type="ECO:0000313" key="2">
    <source>
        <dbReference type="Proteomes" id="UP000277811"/>
    </source>
</evidence>
<dbReference type="Proteomes" id="UP000277811">
    <property type="component" value="Unassembled WGS sequence"/>
</dbReference>
<name>A0A498R008_9FIRM</name>
<evidence type="ECO:0000313" key="1">
    <source>
        <dbReference type="EMBL" id="VBB05836.1"/>
    </source>
</evidence>
<dbReference type="RefSeq" id="WP_165865894.1">
    <property type="nucleotide sequence ID" value="NZ_UPPP01000059.1"/>
</dbReference>
<proteinExistence type="predicted"/>
<sequence length="57" mass="6778">MRFFAWIWHGLHKCPETDLEHTMYGTTHCRSCGRVTFVSDSLPKIKHLITSRRVPHR</sequence>
<dbReference type="AlphaFoldDB" id="A0A498R008"/>
<accession>A0A498R008</accession>
<keyword evidence="2" id="KW-1185">Reference proteome</keyword>